<sequence>MAPTRPLPADPMLSSLVRAQVDRRRVLAAAGGLGLAGLLAACGTGGMTTEEGMAPAEDVSEQEKMLRWANWTLYLDYDDKTGTYPTLEKFTDQTGIDVNYSEDIDSNESYYGKVQAQLSRGQSIGQDIITLTDWMASRMVADGWLQELNHDNIPNIANLLPELQNVQYDPGRKYSVTWQSGFTGLAWNKEAVPQGLKNVSDLWNPDLRGRVEIIDGWNETPALVMLEQGVDITRFTEDDYANAVDIIAENVQNGQIRQAKGNSYKEDLISGDAVAVVAWSGDITQLNTENGDKWDFTIPEAGGDLWSDNSWCRWRPPTRPMPKR</sequence>
<dbReference type="Pfam" id="PF13416">
    <property type="entry name" value="SBP_bac_8"/>
    <property type="match status" value="1"/>
</dbReference>
<dbReference type="SUPFAM" id="SSF53850">
    <property type="entry name" value="Periplasmic binding protein-like II"/>
    <property type="match status" value="1"/>
</dbReference>
<dbReference type="EMBL" id="BAABAZ010000005">
    <property type="protein sequence ID" value="GAA4283926.1"/>
    <property type="molecule type" value="Genomic_DNA"/>
</dbReference>
<evidence type="ECO:0008006" key="7">
    <source>
        <dbReference type="Google" id="ProtNLM"/>
    </source>
</evidence>
<dbReference type="Gene3D" id="3.40.190.10">
    <property type="entry name" value="Periplasmic binding protein-like II"/>
    <property type="match status" value="2"/>
</dbReference>
<comment type="caution">
    <text evidence="5">The sequence shown here is derived from an EMBL/GenBank/DDBJ whole genome shotgun (WGS) entry which is preliminary data.</text>
</comment>
<dbReference type="PANTHER" id="PTHR30222:SF17">
    <property type="entry name" value="SPERMIDINE_PUTRESCINE-BINDING PERIPLASMIC PROTEIN"/>
    <property type="match status" value="1"/>
</dbReference>
<dbReference type="CDD" id="cd13590">
    <property type="entry name" value="PBP2_PotD_PotF_like"/>
    <property type="match status" value="1"/>
</dbReference>
<dbReference type="InterPro" id="IPR001188">
    <property type="entry name" value="Sperm_putr-bd"/>
</dbReference>
<dbReference type="PRINTS" id="PR00909">
    <property type="entry name" value="SPERMDNBNDNG"/>
</dbReference>
<dbReference type="PROSITE" id="PS51318">
    <property type="entry name" value="TAT"/>
    <property type="match status" value="1"/>
</dbReference>
<evidence type="ECO:0000256" key="1">
    <source>
        <dbReference type="ARBA" id="ARBA00004418"/>
    </source>
</evidence>
<gene>
    <name evidence="5" type="ORF">GCM10022261_14570</name>
</gene>
<dbReference type="InterPro" id="IPR006311">
    <property type="entry name" value="TAT_signal"/>
</dbReference>
<evidence type="ECO:0000313" key="6">
    <source>
        <dbReference type="Proteomes" id="UP001501586"/>
    </source>
</evidence>
<name>A0ABP8EIZ1_9MICO</name>
<proteinExistence type="predicted"/>
<reference evidence="6" key="1">
    <citation type="journal article" date="2019" name="Int. J. Syst. Evol. Microbiol.">
        <title>The Global Catalogue of Microorganisms (GCM) 10K type strain sequencing project: providing services to taxonomists for standard genome sequencing and annotation.</title>
        <authorList>
            <consortium name="The Broad Institute Genomics Platform"/>
            <consortium name="The Broad Institute Genome Sequencing Center for Infectious Disease"/>
            <person name="Wu L."/>
            <person name="Ma J."/>
        </authorList>
    </citation>
    <scope>NUCLEOTIDE SEQUENCE [LARGE SCALE GENOMIC DNA]</scope>
    <source>
        <strain evidence="6">JCM 17458</strain>
    </source>
</reference>
<organism evidence="5 6">
    <name type="scientific">Brevibacterium daeguense</name>
    <dbReference type="NCBI Taxonomy" id="909936"/>
    <lineage>
        <taxon>Bacteria</taxon>
        <taxon>Bacillati</taxon>
        <taxon>Actinomycetota</taxon>
        <taxon>Actinomycetes</taxon>
        <taxon>Micrococcales</taxon>
        <taxon>Brevibacteriaceae</taxon>
        <taxon>Brevibacterium</taxon>
    </lineage>
</organism>
<comment type="subcellular location">
    <subcellularLocation>
        <location evidence="1">Periplasm</location>
    </subcellularLocation>
</comment>
<dbReference type="Proteomes" id="UP001501586">
    <property type="component" value="Unassembled WGS sequence"/>
</dbReference>
<evidence type="ECO:0000256" key="4">
    <source>
        <dbReference type="ARBA" id="ARBA00022764"/>
    </source>
</evidence>
<evidence type="ECO:0000256" key="2">
    <source>
        <dbReference type="ARBA" id="ARBA00022448"/>
    </source>
</evidence>
<dbReference type="InterPro" id="IPR006059">
    <property type="entry name" value="SBP"/>
</dbReference>
<evidence type="ECO:0000256" key="3">
    <source>
        <dbReference type="ARBA" id="ARBA00022729"/>
    </source>
</evidence>
<dbReference type="RefSeq" id="WP_236864001.1">
    <property type="nucleotide sequence ID" value="NZ_BAABAZ010000005.1"/>
</dbReference>
<accession>A0ABP8EIZ1</accession>
<protein>
    <recommendedName>
        <fullName evidence="7">Spermidine/putrescine transport system substrate-binding protein</fullName>
    </recommendedName>
</protein>
<evidence type="ECO:0000313" key="5">
    <source>
        <dbReference type="EMBL" id="GAA4283926.1"/>
    </source>
</evidence>
<keyword evidence="4" id="KW-0574">Periplasm</keyword>
<keyword evidence="3" id="KW-0732">Signal</keyword>
<keyword evidence="6" id="KW-1185">Reference proteome</keyword>
<dbReference type="PANTHER" id="PTHR30222">
    <property type="entry name" value="SPERMIDINE/PUTRESCINE-BINDING PERIPLASMIC PROTEIN"/>
    <property type="match status" value="1"/>
</dbReference>
<keyword evidence="2" id="KW-0813">Transport</keyword>